<comment type="caution">
    <text evidence="1">The sequence shown here is derived from an EMBL/GenBank/DDBJ whole genome shotgun (WGS) entry which is preliminary data.</text>
</comment>
<dbReference type="AlphaFoldDB" id="A0A081NFA6"/>
<evidence type="ECO:0000313" key="2">
    <source>
        <dbReference type="Proteomes" id="UP000028073"/>
    </source>
</evidence>
<gene>
    <name evidence="1" type="ORF">GZ78_14755</name>
</gene>
<dbReference type="OrthoDB" id="5432576at2"/>
<reference evidence="1 2" key="1">
    <citation type="submission" date="2014-06" db="EMBL/GenBank/DDBJ databases">
        <title>Whole Genome Sequences of Three Symbiotic Endozoicomonas Bacteria.</title>
        <authorList>
            <person name="Neave M.J."/>
            <person name="Apprill A."/>
            <person name="Voolstra C.R."/>
        </authorList>
    </citation>
    <scope>NUCLEOTIDE SEQUENCE [LARGE SCALE GENOMIC DNA]</scope>
    <source>
        <strain evidence="1 2">DSM 25634</strain>
    </source>
</reference>
<sequence>MTLDSITLPDDLLWINEFDWNPVEQSQDRSLTGGLLIQEQSKRFGRPIELNGGEEVAWVSRSVVVNLLALSQIANKIMTLTLPDLRQYSVIFDRSSGAPIEAQQILPYAYPGDDYQYSLIVRLLTVE</sequence>
<name>A0A081NFA6_9GAMM</name>
<proteinExistence type="predicted"/>
<dbReference type="eggNOG" id="ENOG5032Z4T">
    <property type="taxonomic scope" value="Bacteria"/>
</dbReference>
<protein>
    <submittedName>
        <fullName evidence="1">Uncharacterized protein</fullName>
    </submittedName>
</protein>
<dbReference type="EMBL" id="JOKH01000003">
    <property type="protein sequence ID" value="KEQ17129.1"/>
    <property type="molecule type" value="Genomic_DNA"/>
</dbReference>
<accession>A0A081NFA6</accession>
<keyword evidence="2" id="KW-1185">Reference proteome</keyword>
<evidence type="ECO:0000313" key="1">
    <source>
        <dbReference type="EMBL" id="KEQ17129.1"/>
    </source>
</evidence>
<dbReference type="Proteomes" id="UP000028073">
    <property type="component" value="Unassembled WGS sequence"/>
</dbReference>
<organism evidence="1 2">
    <name type="scientific">Endozoicomonas numazuensis</name>
    <dbReference type="NCBI Taxonomy" id="1137799"/>
    <lineage>
        <taxon>Bacteria</taxon>
        <taxon>Pseudomonadati</taxon>
        <taxon>Pseudomonadota</taxon>
        <taxon>Gammaproteobacteria</taxon>
        <taxon>Oceanospirillales</taxon>
        <taxon>Endozoicomonadaceae</taxon>
        <taxon>Endozoicomonas</taxon>
    </lineage>
</organism>
<dbReference type="STRING" id="1137799.GZ78_14755"/>
<dbReference type="RefSeq" id="WP_034837023.1">
    <property type="nucleotide sequence ID" value="NZ_JOKH01000003.1"/>
</dbReference>